<evidence type="ECO:0000256" key="2">
    <source>
        <dbReference type="ARBA" id="ARBA00023125"/>
    </source>
</evidence>
<keyword evidence="2" id="KW-0238">DNA-binding</keyword>
<organism evidence="5 6">
    <name type="scientific">Pseudoxanthobacter soli DSM 19599</name>
    <dbReference type="NCBI Taxonomy" id="1123029"/>
    <lineage>
        <taxon>Bacteria</taxon>
        <taxon>Pseudomonadati</taxon>
        <taxon>Pseudomonadota</taxon>
        <taxon>Alphaproteobacteria</taxon>
        <taxon>Hyphomicrobiales</taxon>
        <taxon>Segnochrobactraceae</taxon>
        <taxon>Pseudoxanthobacter</taxon>
    </lineage>
</organism>
<dbReference type="PANTHER" id="PTHR46796:SF7">
    <property type="entry name" value="ARAC FAMILY TRANSCRIPTIONAL REGULATOR"/>
    <property type="match status" value="1"/>
</dbReference>
<gene>
    <name evidence="5" type="ORF">SAMN02745172_03700</name>
</gene>
<evidence type="ECO:0000313" key="6">
    <source>
        <dbReference type="Proteomes" id="UP000186406"/>
    </source>
</evidence>
<accession>A0A1M7ZQ47</accession>
<dbReference type="InterPro" id="IPR032783">
    <property type="entry name" value="AraC_lig"/>
</dbReference>
<dbReference type="SUPFAM" id="SSF46689">
    <property type="entry name" value="Homeodomain-like"/>
    <property type="match status" value="2"/>
</dbReference>
<dbReference type="Proteomes" id="UP000186406">
    <property type="component" value="Unassembled WGS sequence"/>
</dbReference>
<dbReference type="PANTHER" id="PTHR46796">
    <property type="entry name" value="HTH-TYPE TRANSCRIPTIONAL ACTIVATOR RHAS-RELATED"/>
    <property type="match status" value="1"/>
</dbReference>
<dbReference type="Pfam" id="PF12852">
    <property type="entry name" value="Cupin_6"/>
    <property type="match status" value="1"/>
</dbReference>
<dbReference type="STRING" id="1123029.SAMN02745172_03700"/>
<reference evidence="5 6" key="1">
    <citation type="submission" date="2016-12" db="EMBL/GenBank/DDBJ databases">
        <authorList>
            <person name="Song W.-J."/>
            <person name="Kurnit D.M."/>
        </authorList>
    </citation>
    <scope>NUCLEOTIDE SEQUENCE [LARGE SCALE GENOMIC DNA]</scope>
    <source>
        <strain evidence="5 6">DSM 19599</strain>
    </source>
</reference>
<dbReference type="InterPro" id="IPR018060">
    <property type="entry name" value="HTH_AraC"/>
</dbReference>
<keyword evidence="3" id="KW-0804">Transcription</keyword>
<evidence type="ECO:0000256" key="3">
    <source>
        <dbReference type="ARBA" id="ARBA00023163"/>
    </source>
</evidence>
<evidence type="ECO:0000259" key="4">
    <source>
        <dbReference type="PROSITE" id="PS01124"/>
    </source>
</evidence>
<sequence length="312" mass="33170">MDPLSAVIAVLSPHAAVSKPISGRGDWGVRYPAYGKPGFAIVLEGGCWLALQGRAPVRLERGDFVLLPATPAFEMSSRVGMACVASEPSPRPLRHGDPDGPPDFRMLGGGFQIERANAALMQSLLPEMIHIRSAEADTTGLSRVIGLIMDETAAEERPGGEMILQRLMEVMLIEALRHGSPEPGIRAGLLGGMRDAAVAKALRAIHADVRVRWTVADLAHIAGMSRSAFAARFADIVGCGPIEYLSQWRIALAKDSLARGGTPLDRLADEIGYESASAFSTAFRRHVGCPPGAFARACGPASESRAIGRDML</sequence>
<dbReference type="InterPro" id="IPR018062">
    <property type="entry name" value="HTH_AraC-typ_CS"/>
</dbReference>
<dbReference type="Pfam" id="PF12833">
    <property type="entry name" value="HTH_18"/>
    <property type="match status" value="1"/>
</dbReference>
<dbReference type="GO" id="GO:0003700">
    <property type="term" value="F:DNA-binding transcription factor activity"/>
    <property type="evidence" value="ECO:0007669"/>
    <property type="project" value="InterPro"/>
</dbReference>
<dbReference type="OrthoDB" id="9802263at2"/>
<dbReference type="Gene3D" id="1.10.10.60">
    <property type="entry name" value="Homeodomain-like"/>
    <property type="match status" value="1"/>
</dbReference>
<dbReference type="PROSITE" id="PS01124">
    <property type="entry name" value="HTH_ARAC_FAMILY_2"/>
    <property type="match status" value="1"/>
</dbReference>
<evidence type="ECO:0000256" key="1">
    <source>
        <dbReference type="ARBA" id="ARBA00023015"/>
    </source>
</evidence>
<protein>
    <submittedName>
        <fullName evidence="5">Transcriptional regulator, AraC family</fullName>
    </submittedName>
</protein>
<dbReference type="SMART" id="SM00342">
    <property type="entry name" value="HTH_ARAC"/>
    <property type="match status" value="1"/>
</dbReference>
<dbReference type="GO" id="GO:0043565">
    <property type="term" value="F:sequence-specific DNA binding"/>
    <property type="evidence" value="ECO:0007669"/>
    <property type="project" value="InterPro"/>
</dbReference>
<dbReference type="InterPro" id="IPR009057">
    <property type="entry name" value="Homeodomain-like_sf"/>
</dbReference>
<dbReference type="PROSITE" id="PS00041">
    <property type="entry name" value="HTH_ARAC_FAMILY_1"/>
    <property type="match status" value="1"/>
</dbReference>
<name>A0A1M7ZQ47_9HYPH</name>
<dbReference type="EMBL" id="FRXO01000010">
    <property type="protein sequence ID" value="SHO67038.1"/>
    <property type="molecule type" value="Genomic_DNA"/>
</dbReference>
<dbReference type="InterPro" id="IPR050204">
    <property type="entry name" value="AraC_XylS_family_regulators"/>
</dbReference>
<dbReference type="AlphaFoldDB" id="A0A1M7ZQ47"/>
<evidence type="ECO:0000313" key="5">
    <source>
        <dbReference type="EMBL" id="SHO67038.1"/>
    </source>
</evidence>
<proteinExistence type="predicted"/>
<keyword evidence="6" id="KW-1185">Reference proteome</keyword>
<keyword evidence="1" id="KW-0805">Transcription regulation</keyword>
<feature type="domain" description="HTH araC/xylS-type" evidence="4">
    <location>
        <begin position="199"/>
        <end position="297"/>
    </location>
</feature>